<dbReference type="InterPro" id="IPR028081">
    <property type="entry name" value="Leu-bd"/>
</dbReference>
<evidence type="ECO:0000259" key="3">
    <source>
        <dbReference type="Pfam" id="PF13458"/>
    </source>
</evidence>
<dbReference type="SUPFAM" id="SSF53822">
    <property type="entry name" value="Periplasmic binding protein-like I"/>
    <property type="match status" value="1"/>
</dbReference>
<evidence type="ECO:0000256" key="2">
    <source>
        <dbReference type="SAM" id="MobiDB-lite"/>
    </source>
</evidence>
<organism evidence="4 5">
    <name type="scientific">Haloarcula salina</name>
    <dbReference type="NCBI Taxonomy" id="1429914"/>
    <lineage>
        <taxon>Archaea</taxon>
        <taxon>Methanobacteriati</taxon>
        <taxon>Methanobacteriota</taxon>
        <taxon>Stenosarchaea group</taxon>
        <taxon>Halobacteria</taxon>
        <taxon>Halobacteriales</taxon>
        <taxon>Haloarculaceae</taxon>
        <taxon>Haloarcula</taxon>
    </lineage>
</organism>
<sequence>MTGKKDRRTFLKVAGSTGVLGLTGLAGCSGDGGDGGGGDGGDGGSDGGSGGDGGDGGSDGGSTGESGSGTSVITLGGSMSLTGDNADLGKLYKDAYELTIQRINESGGIEAGDGNTYELEMILRDDSTDASQSKSIYQELIDREGVDYLLGPYSSTVTLPASAVAAQNQKPMVEGGGASPEIFAQGNEWIFGLLPTANKYAKSFIDMCTAQESAPESIAILAEDGTFSQSTAEGARQKVQQTDLELVVDQTFPSDTSDLSTNLGRVRDNDADILLLCAHQKHNIILANQMESQNVNPDAVMGTVGSLNDSFKGEVGANGDYMYGPSSWAVNANFDDPVYGKTGDFVSAIEENYGYTPDYHSAAGEAVILTYMNAFQNVSELGPTAVRDHIRQAEFSSVYGTVAFDDSGVIDKNMLVYQWQPDPGLQIVHPSNVAQSDPVYPMPAWSER</sequence>
<dbReference type="AlphaFoldDB" id="A0AA41KHK3"/>
<comment type="caution">
    <text evidence="4">The sequence shown here is derived from an EMBL/GenBank/DDBJ whole genome shotgun (WGS) entry which is preliminary data.</text>
</comment>
<keyword evidence="1" id="KW-0732">Signal</keyword>
<dbReference type="Gene3D" id="3.40.50.2300">
    <property type="match status" value="2"/>
</dbReference>
<gene>
    <name evidence="4" type="ORF">KTS37_08645</name>
</gene>
<dbReference type="RefSeq" id="WP_162413045.1">
    <property type="nucleotide sequence ID" value="NZ_JAHQXE010000002.1"/>
</dbReference>
<protein>
    <submittedName>
        <fullName evidence="4">Amino acid ABC transporter substrate-binding protein</fullName>
    </submittedName>
</protein>
<dbReference type="InterPro" id="IPR028082">
    <property type="entry name" value="Peripla_BP_I"/>
</dbReference>
<dbReference type="PROSITE" id="PS51257">
    <property type="entry name" value="PROKAR_LIPOPROTEIN"/>
    <property type="match status" value="1"/>
</dbReference>
<reference evidence="4" key="1">
    <citation type="submission" date="2021-06" db="EMBL/GenBank/DDBJ databases">
        <title>New haloarchaea isolates fom saline soil.</title>
        <authorList>
            <person name="Duran-Viseras A."/>
            <person name="Sanchez-Porro C.S."/>
            <person name="Ventosa A."/>
        </authorList>
    </citation>
    <scope>NUCLEOTIDE SEQUENCE</scope>
    <source>
        <strain evidence="4">JCM 18369</strain>
    </source>
</reference>
<dbReference type="Pfam" id="PF13458">
    <property type="entry name" value="Peripla_BP_6"/>
    <property type="match status" value="1"/>
</dbReference>
<dbReference type="PANTHER" id="PTHR30483">
    <property type="entry name" value="LEUCINE-SPECIFIC-BINDING PROTEIN"/>
    <property type="match status" value="1"/>
</dbReference>
<feature type="domain" description="Leucine-binding protein" evidence="3">
    <location>
        <begin position="73"/>
        <end position="420"/>
    </location>
</feature>
<keyword evidence="5" id="KW-1185">Reference proteome</keyword>
<dbReference type="Proteomes" id="UP001166304">
    <property type="component" value="Unassembled WGS sequence"/>
</dbReference>
<dbReference type="CDD" id="cd06338">
    <property type="entry name" value="PBP1_ABC_ligand_binding-like"/>
    <property type="match status" value="1"/>
</dbReference>
<feature type="compositionally biased region" description="Gly residues" evidence="2">
    <location>
        <begin position="30"/>
        <end position="67"/>
    </location>
</feature>
<dbReference type="InterPro" id="IPR051010">
    <property type="entry name" value="BCAA_transport"/>
</dbReference>
<accession>A0AA41KHK3</accession>
<proteinExistence type="predicted"/>
<dbReference type="PANTHER" id="PTHR30483:SF37">
    <property type="entry name" value="ABC TRANSPORTER SUBSTRATE-BINDING PROTEIN"/>
    <property type="match status" value="1"/>
</dbReference>
<evidence type="ECO:0000256" key="1">
    <source>
        <dbReference type="ARBA" id="ARBA00022729"/>
    </source>
</evidence>
<evidence type="ECO:0000313" key="4">
    <source>
        <dbReference type="EMBL" id="MBV0901856.1"/>
    </source>
</evidence>
<feature type="region of interest" description="Disordered" evidence="2">
    <location>
        <begin position="30"/>
        <end position="75"/>
    </location>
</feature>
<evidence type="ECO:0000313" key="5">
    <source>
        <dbReference type="Proteomes" id="UP001166304"/>
    </source>
</evidence>
<name>A0AA41KHK3_9EURY</name>
<dbReference type="EMBL" id="JAHQXE010000002">
    <property type="protein sequence ID" value="MBV0901856.1"/>
    <property type="molecule type" value="Genomic_DNA"/>
</dbReference>